<dbReference type="AlphaFoldDB" id="A0A0K2AV79"/>
<organism evidence="1 2">
    <name type="scientific">Streptomyces ambofaciens (strain ATCC 23877 / 3486 / DSM 40053 / JCM 4204 / NBRC 12836 / NRRL B-2516)</name>
    <dbReference type="NCBI Taxonomy" id="278992"/>
    <lineage>
        <taxon>Bacteria</taxon>
        <taxon>Bacillati</taxon>
        <taxon>Actinomycetota</taxon>
        <taxon>Actinomycetes</taxon>
        <taxon>Kitasatosporales</taxon>
        <taxon>Streptomycetaceae</taxon>
        <taxon>Streptomyces</taxon>
    </lineage>
</organism>
<evidence type="ECO:0000313" key="1">
    <source>
        <dbReference type="EMBL" id="AKZ56727.1"/>
    </source>
</evidence>
<sequence length="72" mass="7054">MGAVLVGGCVVTGGLVAVGVFVGRGGGTVTGLWPEVWLPPRPSRGGAGGLGRCVFSGSECRSRSPVLSSPVS</sequence>
<name>A0A0K2AV79_STRA7</name>
<dbReference type="KEGG" id="samb:SAM23877_3682"/>
<dbReference type="EMBL" id="CP012382">
    <property type="protein sequence ID" value="AKZ56727.1"/>
    <property type="molecule type" value="Genomic_DNA"/>
</dbReference>
<protein>
    <submittedName>
        <fullName evidence="1">Uncharacterized protein</fullName>
    </submittedName>
</protein>
<dbReference type="Proteomes" id="UP000061018">
    <property type="component" value="Chromosome"/>
</dbReference>
<proteinExistence type="predicted"/>
<accession>A0A0K2AV79</accession>
<gene>
    <name evidence="1" type="ORF">SAM23877_3682</name>
</gene>
<reference evidence="2" key="1">
    <citation type="journal article" date="2015" name="J. Biotechnol.">
        <title>Complete genome sequence of Streptomyces ambofaciens ATCC 23877, the spiramycin producer.</title>
        <authorList>
            <person name="Thibessard A."/>
            <person name="Haas D."/>
            <person name="Gerbaud C."/>
            <person name="Aigle B."/>
            <person name="Lautru S."/>
            <person name="Pernodet J.L."/>
            <person name="Leblond P."/>
        </authorList>
    </citation>
    <scope>NUCLEOTIDE SEQUENCE [LARGE SCALE GENOMIC DNA]</scope>
    <source>
        <strain evidence="2">ATCC 23877 / 3486 / DSM 40053 / JCM 4204 / NBRC 12836 / NRRL B-2516</strain>
    </source>
</reference>
<evidence type="ECO:0000313" key="2">
    <source>
        <dbReference type="Proteomes" id="UP000061018"/>
    </source>
</evidence>